<feature type="compositionally biased region" description="Basic and acidic residues" evidence="1">
    <location>
        <begin position="56"/>
        <end position="70"/>
    </location>
</feature>
<evidence type="ECO:0000259" key="2">
    <source>
        <dbReference type="Pfam" id="PF20586"/>
    </source>
</evidence>
<evidence type="ECO:0000256" key="1">
    <source>
        <dbReference type="SAM" id="MobiDB-lite"/>
    </source>
</evidence>
<dbReference type="EMBL" id="FOZS01000007">
    <property type="protein sequence ID" value="SFT05717.1"/>
    <property type="molecule type" value="Genomic_DNA"/>
</dbReference>
<dbReference type="InterPro" id="IPR046738">
    <property type="entry name" value="DUF6788"/>
</dbReference>
<dbReference type="AlphaFoldDB" id="A0A1I6UWM2"/>
<dbReference type="RefSeq" id="WP_092907560.1">
    <property type="nucleotide sequence ID" value="NZ_FOZS01000007.1"/>
</dbReference>
<reference evidence="4" key="1">
    <citation type="submission" date="2016-10" db="EMBL/GenBank/DDBJ databases">
        <authorList>
            <person name="Varghese N."/>
            <person name="Submissions S."/>
        </authorList>
    </citation>
    <scope>NUCLEOTIDE SEQUENCE [LARGE SCALE GENOMIC DNA]</scope>
    <source>
        <strain evidence="4">DSM 22427</strain>
    </source>
</reference>
<gene>
    <name evidence="3" type="ORF">SAMN04488556_4145</name>
</gene>
<sequence length="108" mass="12501">MNRPTLPEEIPQYIADGLNRQDSDALHAIAAYAEELAEYQEAKVKAELEEDEEIVREESYEDPDRPDDVPGKACVTIKEINDNKYYYYQWRDGSRIKSKYKAPVSPSE</sequence>
<proteinExistence type="predicted"/>
<feature type="region of interest" description="Disordered" evidence="1">
    <location>
        <begin position="48"/>
        <end position="72"/>
    </location>
</feature>
<name>A0A1I6UWM2_9EURY</name>
<keyword evidence="4" id="KW-1185">Reference proteome</keyword>
<evidence type="ECO:0000313" key="4">
    <source>
        <dbReference type="Proteomes" id="UP000199199"/>
    </source>
</evidence>
<dbReference type="Pfam" id="PF20586">
    <property type="entry name" value="DUF6788"/>
    <property type="match status" value="1"/>
</dbReference>
<feature type="domain" description="DUF6788" evidence="2">
    <location>
        <begin position="71"/>
        <end position="106"/>
    </location>
</feature>
<protein>
    <recommendedName>
        <fullName evidence="2">DUF6788 domain-containing protein</fullName>
    </recommendedName>
</protein>
<evidence type="ECO:0000313" key="3">
    <source>
        <dbReference type="EMBL" id="SFT05717.1"/>
    </source>
</evidence>
<accession>A0A1I6UWM2</accession>
<dbReference type="OrthoDB" id="204292at2157"/>
<organism evidence="3 4">
    <name type="scientific">Halostagnicola kamekurae</name>
    <dbReference type="NCBI Taxonomy" id="619731"/>
    <lineage>
        <taxon>Archaea</taxon>
        <taxon>Methanobacteriati</taxon>
        <taxon>Methanobacteriota</taxon>
        <taxon>Stenosarchaea group</taxon>
        <taxon>Halobacteria</taxon>
        <taxon>Halobacteriales</taxon>
        <taxon>Natrialbaceae</taxon>
        <taxon>Halostagnicola</taxon>
    </lineage>
</organism>
<dbReference type="Proteomes" id="UP000199199">
    <property type="component" value="Unassembled WGS sequence"/>
</dbReference>